<name>A0A8S1GS79_9PELO</name>
<feature type="compositionally biased region" description="Low complexity" evidence="1">
    <location>
        <begin position="307"/>
        <end position="318"/>
    </location>
</feature>
<organism evidence="2 3">
    <name type="scientific">Caenorhabditis auriculariae</name>
    <dbReference type="NCBI Taxonomy" id="2777116"/>
    <lineage>
        <taxon>Eukaryota</taxon>
        <taxon>Metazoa</taxon>
        <taxon>Ecdysozoa</taxon>
        <taxon>Nematoda</taxon>
        <taxon>Chromadorea</taxon>
        <taxon>Rhabditida</taxon>
        <taxon>Rhabditina</taxon>
        <taxon>Rhabditomorpha</taxon>
        <taxon>Rhabditoidea</taxon>
        <taxon>Rhabditidae</taxon>
        <taxon>Peloderinae</taxon>
        <taxon>Caenorhabditis</taxon>
    </lineage>
</organism>
<feature type="region of interest" description="Disordered" evidence="1">
    <location>
        <begin position="298"/>
        <end position="349"/>
    </location>
</feature>
<dbReference type="EMBL" id="CAJGYM010000004">
    <property type="protein sequence ID" value="CAD6186445.1"/>
    <property type="molecule type" value="Genomic_DNA"/>
</dbReference>
<keyword evidence="3" id="KW-1185">Reference proteome</keyword>
<proteinExistence type="predicted"/>
<comment type="caution">
    <text evidence="2">The sequence shown here is derived from an EMBL/GenBank/DDBJ whole genome shotgun (WGS) entry which is preliminary data.</text>
</comment>
<feature type="compositionally biased region" description="Basic and acidic residues" evidence="1">
    <location>
        <begin position="262"/>
        <end position="281"/>
    </location>
</feature>
<evidence type="ECO:0000313" key="3">
    <source>
        <dbReference type="Proteomes" id="UP000835052"/>
    </source>
</evidence>
<sequence length="414" mass="46699">MFKPFAMEDENDDSYMSADSRDFSNRMANIFSALDEDTKKESPLQNEGRETKKAAPIFTSTVFYALKSTENPPMKVGLALVNKEAKGVALLYDSSKKVIESIRIEESGLTVHQSTLKCELAADLEAGVDKKNVYELTFIDSPDFIRFVVTVFFLTNSECYVLNEGSGRSIGEGCSVLYDTVEYSIDHNGCLKPPIKQVDQKCKISETSEKTLPMFIRNRMKNSSFLQRLNSSNAILINIKKVKFPIDQKPEALEVSQNIPEVEERTEVTEEASEKKDEEIDTELKARISRIGRNVLPGLSMSSAIPSQEESQTSLTSSHEPSVPRDDDLAVPTKTDKAPEPKPRSTTREDLRCSLLDVHETFHRIIGVEIDRLENRLESRIQQLLAPLQKEVESIKSTQQQILEKMDQLIKQHS</sequence>
<accession>A0A8S1GS79</accession>
<evidence type="ECO:0000313" key="2">
    <source>
        <dbReference type="EMBL" id="CAD6186445.1"/>
    </source>
</evidence>
<reference evidence="2" key="1">
    <citation type="submission" date="2020-10" db="EMBL/GenBank/DDBJ databases">
        <authorList>
            <person name="Kikuchi T."/>
        </authorList>
    </citation>
    <scope>NUCLEOTIDE SEQUENCE</scope>
    <source>
        <strain evidence="2">NKZ352</strain>
    </source>
</reference>
<dbReference type="AlphaFoldDB" id="A0A8S1GS79"/>
<gene>
    <name evidence="2" type="ORF">CAUJ_LOCUS2364</name>
</gene>
<dbReference type="Proteomes" id="UP000835052">
    <property type="component" value="Unassembled WGS sequence"/>
</dbReference>
<evidence type="ECO:0000256" key="1">
    <source>
        <dbReference type="SAM" id="MobiDB-lite"/>
    </source>
</evidence>
<dbReference type="OrthoDB" id="5875314at2759"/>
<feature type="compositionally biased region" description="Basic and acidic residues" evidence="1">
    <location>
        <begin position="322"/>
        <end position="349"/>
    </location>
</feature>
<feature type="region of interest" description="Disordered" evidence="1">
    <location>
        <begin position="255"/>
        <end position="281"/>
    </location>
</feature>
<protein>
    <submittedName>
        <fullName evidence="2">Uncharacterized protein</fullName>
    </submittedName>
</protein>